<reference evidence="3" key="2">
    <citation type="journal article" date="2018" name="Plant J.">
        <title>The Sorghum bicolor reference genome: improved assembly, gene annotations, a transcriptome atlas, and signatures of genome organization.</title>
        <authorList>
            <person name="McCormick R.F."/>
            <person name="Truong S.K."/>
            <person name="Sreedasyam A."/>
            <person name="Jenkins J."/>
            <person name="Shu S."/>
            <person name="Sims D."/>
            <person name="Kennedy M."/>
            <person name="Amirebrahimi M."/>
            <person name="Weers B.D."/>
            <person name="McKinley B."/>
            <person name="Mattison A."/>
            <person name="Morishige D.T."/>
            <person name="Grimwood J."/>
            <person name="Schmutz J."/>
            <person name="Mullet J.E."/>
        </authorList>
    </citation>
    <scope>NUCLEOTIDE SEQUENCE [LARGE SCALE GENOMIC DNA]</scope>
    <source>
        <strain evidence="3">cv. BTx623</strain>
    </source>
</reference>
<evidence type="ECO:0000256" key="1">
    <source>
        <dbReference type="SAM" id="MobiDB-lite"/>
    </source>
</evidence>
<name>A0A1W0VYA6_SORBI</name>
<dbReference type="Proteomes" id="UP000000768">
    <property type="component" value="Chromosome 3"/>
</dbReference>
<evidence type="ECO:0000313" key="3">
    <source>
        <dbReference type="Proteomes" id="UP000000768"/>
    </source>
</evidence>
<dbReference type="Gramene" id="OQU87091">
    <property type="protein sequence ID" value="OQU87091"/>
    <property type="gene ID" value="SORBI_3003G203866"/>
</dbReference>
<proteinExistence type="predicted"/>
<feature type="region of interest" description="Disordered" evidence="1">
    <location>
        <begin position="1"/>
        <end position="50"/>
    </location>
</feature>
<protein>
    <submittedName>
        <fullName evidence="2">Uncharacterized protein</fullName>
    </submittedName>
</protein>
<sequence>MMLRVQQRPRRAHRSTTSHTGRRREHVREEGGSVWARRGYRTPRAGRPGVLSGLRIQPIRQNAYKKRNETAGRTCQGTP</sequence>
<keyword evidence="3" id="KW-1185">Reference proteome</keyword>
<dbReference type="AlphaFoldDB" id="A0A1W0VYA6"/>
<evidence type="ECO:0000313" key="2">
    <source>
        <dbReference type="EMBL" id="OQU87091.1"/>
    </source>
</evidence>
<dbReference type="ExpressionAtlas" id="A0A1W0VYA6">
    <property type="expression patterns" value="baseline"/>
</dbReference>
<dbReference type="InParanoid" id="A0A1W0VYA6"/>
<organism evidence="2 3">
    <name type="scientific">Sorghum bicolor</name>
    <name type="common">Sorghum</name>
    <name type="synonym">Sorghum vulgare</name>
    <dbReference type="NCBI Taxonomy" id="4558"/>
    <lineage>
        <taxon>Eukaryota</taxon>
        <taxon>Viridiplantae</taxon>
        <taxon>Streptophyta</taxon>
        <taxon>Embryophyta</taxon>
        <taxon>Tracheophyta</taxon>
        <taxon>Spermatophyta</taxon>
        <taxon>Magnoliopsida</taxon>
        <taxon>Liliopsida</taxon>
        <taxon>Poales</taxon>
        <taxon>Poaceae</taxon>
        <taxon>PACMAD clade</taxon>
        <taxon>Panicoideae</taxon>
        <taxon>Andropogonodae</taxon>
        <taxon>Andropogoneae</taxon>
        <taxon>Sorghinae</taxon>
        <taxon>Sorghum</taxon>
    </lineage>
</organism>
<dbReference type="EMBL" id="CM000762">
    <property type="protein sequence ID" value="OQU87091.1"/>
    <property type="molecule type" value="Genomic_DNA"/>
</dbReference>
<feature type="compositionally biased region" description="Basic residues" evidence="1">
    <location>
        <begin position="7"/>
        <end position="25"/>
    </location>
</feature>
<reference evidence="2 3" key="1">
    <citation type="journal article" date="2009" name="Nature">
        <title>The Sorghum bicolor genome and the diversification of grasses.</title>
        <authorList>
            <person name="Paterson A.H."/>
            <person name="Bowers J.E."/>
            <person name="Bruggmann R."/>
            <person name="Dubchak I."/>
            <person name="Grimwood J."/>
            <person name="Gundlach H."/>
            <person name="Haberer G."/>
            <person name="Hellsten U."/>
            <person name="Mitros T."/>
            <person name="Poliakov A."/>
            <person name="Schmutz J."/>
            <person name="Spannagl M."/>
            <person name="Tang H."/>
            <person name="Wang X."/>
            <person name="Wicker T."/>
            <person name="Bharti A.K."/>
            <person name="Chapman J."/>
            <person name="Feltus F.A."/>
            <person name="Gowik U."/>
            <person name="Grigoriev I.V."/>
            <person name="Lyons E."/>
            <person name="Maher C.A."/>
            <person name="Martis M."/>
            <person name="Narechania A."/>
            <person name="Otillar R.P."/>
            <person name="Penning B.W."/>
            <person name="Salamov A.A."/>
            <person name="Wang Y."/>
            <person name="Zhang L."/>
            <person name="Carpita N.C."/>
            <person name="Freeling M."/>
            <person name="Gingle A.R."/>
            <person name="Hash C.T."/>
            <person name="Keller B."/>
            <person name="Klein P."/>
            <person name="Kresovich S."/>
            <person name="McCann M.C."/>
            <person name="Ming R."/>
            <person name="Peterson D.G."/>
            <person name="Mehboob-ur-Rahman"/>
            <person name="Ware D."/>
            <person name="Westhoff P."/>
            <person name="Mayer K.F."/>
            <person name="Messing J."/>
            <person name="Rokhsar D.S."/>
        </authorList>
    </citation>
    <scope>NUCLEOTIDE SEQUENCE [LARGE SCALE GENOMIC DNA]</scope>
    <source>
        <strain evidence="3">cv. BTx623</strain>
    </source>
</reference>
<gene>
    <name evidence="2" type="ORF">SORBI_3003G203866</name>
</gene>
<accession>A0A1W0VYA6</accession>